<dbReference type="InterPro" id="IPR036282">
    <property type="entry name" value="Glutathione-S-Trfase_C_sf"/>
</dbReference>
<dbReference type="EC" id="5.2.1.2" evidence="4"/>
<dbReference type="NCBIfam" id="TIGR01262">
    <property type="entry name" value="maiA"/>
    <property type="match status" value="1"/>
</dbReference>
<dbReference type="Gene3D" id="3.40.30.10">
    <property type="entry name" value="Glutaredoxin"/>
    <property type="match status" value="1"/>
</dbReference>
<dbReference type="CDD" id="cd03042">
    <property type="entry name" value="GST_N_Zeta"/>
    <property type="match status" value="1"/>
</dbReference>
<dbReference type="PANTHER" id="PTHR42673">
    <property type="entry name" value="MALEYLACETOACETATE ISOMERASE"/>
    <property type="match status" value="1"/>
</dbReference>
<dbReference type="InterPro" id="IPR034333">
    <property type="entry name" value="GST_Zeta_N"/>
</dbReference>
<dbReference type="InterPro" id="IPR034330">
    <property type="entry name" value="GST_Zeta_C"/>
</dbReference>
<evidence type="ECO:0000259" key="2">
    <source>
        <dbReference type="PROSITE" id="PS50404"/>
    </source>
</evidence>
<gene>
    <name evidence="4" type="primary">maiA</name>
    <name evidence="4" type="ORF">I2488_01320</name>
</gene>
<feature type="domain" description="GST C-terminal" evidence="3">
    <location>
        <begin position="97"/>
        <end position="221"/>
    </location>
</feature>
<dbReference type="PROSITE" id="PS50405">
    <property type="entry name" value="GST_CTER"/>
    <property type="match status" value="1"/>
</dbReference>
<dbReference type="SFLD" id="SFLDS00019">
    <property type="entry name" value="Glutathione_Transferase_(cytos"/>
    <property type="match status" value="1"/>
</dbReference>
<dbReference type="InterPro" id="IPR010987">
    <property type="entry name" value="Glutathione-S-Trfase_C-like"/>
</dbReference>
<comment type="caution">
    <text evidence="4">The sequence shown here is derived from an EMBL/GenBank/DDBJ whole genome shotgun (WGS) entry which is preliminary data.</text>
</comment>
<proteinExistence type="inferred from homology"/>
<dbReference type="Proteomes" id="UP000600799">
    <property type="component" value="Unassembled WGS sequence"/>
</dbReference>
<keyword evidence="5" id="KW-1185">Reference proteome</keyword>
<organism evidence="4 5">
    <name type="scientific">Novosphingobium jiangmenense</name>
    <dbReference type="NCBI Taxonomy" id="2791981"/>
    <lineage>
        <taxon>Bacteria</taxon>
        <taxon>Pseudomonadati</taxon>
        <taxon>Pseudomonadota</taxon>
        <taxon>Alphaproteobacteria</taxon>
        <taxon>Sphingomonadales</taxon>
        <taxon>Sphingomonadaceae</taxon>
        <taxon>Novosphingobium</taxon>
    </lineage>
</organism>
<dbReference type="GO" id="GO:0016034">
    <property type="term" value="F:maleylacetoacetate isomerase activity"/>
    <property type="evidence" value="ECO:0007669"/>
    <property type="project" value="UniProtKB-EC"/>
</dbReference>
<name>A0ABS0HCI1_9SPHN</name>
<feature type="domain" description="GST N-terminal" evidence="2">
    <location>
        <begin position="11"/>
        <end position="92"/>
    </location>
</feature>
<protein>
    <submittedName>
        <fullName evidence="4">Maleylacetoacetate isomerase</fullName>
        <ecNumber evidence="4">5.2.1.2</ecNumber>
    </submittedName>
</protein>
<keyword evidence="4" id="KW-0413">Isomerase</keyword>
<dbReference type="InterPro" id="IPR005955">
    <property type="entry name" value="GST_Zeta"/>
</dbReference>
<accession>A0ABS0HCI1</accession>
<dbReference type="EMBL" id="JADQDC010000001">
    <property type="protein sequence ID" value="MBF9149634.1"/>
    <property type="molecule type" value="Genomic_DNA"/>
</dbReference>
<dbReference type="PANTHER" id="PTHR42673:SF4">
    <property type="entry name" value="MALEYLACETOACETATE ISOMERASE"/>
    <property type="match status" value="1"/>
</dbReference>
<dbReference type="Pfam" id="PF13409">
    <property type="entry name" value="GST_N_2"/>
    <property type="match status" value="1"/>
</dbReference>
<evidence type="ECO:0000256" key="1">
    <source>
        <dbReference type="ARBA" id="ARBA00010007"/>
    </source>
</evidence>
<dbReference type="InterPro" id="IPR004045">
    <property type="entry name" value="Glutathione_S-Trfase_N"/>
</dbReference>
<sequence>MEKDVDHAGTAPLVLHGYWRSTASWRVRIALGLKGLGWETRPHDLRSGEQRHADYVSLNPQGYVPALEVAGAVLTQSMAIIEYLDEVYPEPALLPQDAVSRAQVRAFAQVVACDIHPIQNLKVLKMLKARGFDQQATDAWAAEVIETGLAACAELVRDCDGPYCFGDRVTLADVLLVPQLGNARRFGARFDFGRIPAIEQACNALPAFAAARPEMQADADG</sequence>
<dbReference type="InterPro" id="IPR040079">
    <property type="entry name" value="Glutathione_S-Trfase"/>
</dbReference>
<dbReference type="RefSeq" id="WP_196274003.1">
    <property type="nucleotide sequence ID" value="NZ_JADQDC010000001.1"/>
</dbReference>
<evidence type="ECO:0000313" key="4">
    <source>
        <dbReference type="EMBL" id="MBF9149634.1"/>
    </source>
</evidence>
<dbReference type="SFLD" id="SFLDG00358">
    <property type="entry name" value="Main_(cytGST)"/>
    <property type="match status" value="1"/>
</dbReference>
<dbReference type="Gene3D" id="1.20.1050.10">
    <property type="match status" value="1"/>
</dbReference>
<reference evidence="4 5" key="1">
    <citation type="submission" date="2020-11" db="EMBL/GenBank/DDBJ databases">
        <title>The genome sequence of Novosphingobium sp. 1Y9A.</title>
        <authorList>
            <person name="Liu Y."/>
        </authorList>
    </citation>
    <scope>NUCLEOTIDE SEQUENCE [LARGE SCALE GENOMIC DNA]</scope>
    <source>
        <strain evidence="4 5">1Y9A</strain>
    </source>
</reference>
<dbReference type="SUPFAM" id="SSF47616">
    <property type="entry name" value="GST C-terminal domain-like"/>
    <property type="match status" value="1"/>
</dbReference>
<dbReference type="PROSITE" id="PS50404">
    <property type="entry name" value="GST_NTER"/>
    <property type="match status" value="1"/>
</dbReference>
<dbReference type="InterPro" id="IPR036249">
    <property type="entry name" value="Thioredoxin-like_sf"/>
</dbReference>
<evidence type="ECO:0000259" key="3">
    <source>
        <dbReference type="PROSITE" id="PS50405"/>
    </source>
</evidence>
<dbReference type="SUPFAM" id="SSF52833">
    <property type="entry name" value="Thioredoxin-like"/>
    <property type="match status" value="1"/>
</dbReference>
<dbReference type="CDD" id="cd03191">
    <property type="entry name" value="GST_C_Zeta"/>
    <property type="match status" value="1"/>
</dbReference>
<evidence type="ECO:0000313" key="5">
    <source>
        <dbReference type="Proteomes" id="UP000600799"/>
    </source>
</evidence>
<comment type="similarity">
    <text evidence="1">Belongs to the GST superfamily. Zeta family.</text>
</comment>